<evidence type="ECO:0000313" key="6">
    <source>
        <dbReference type="Proteomes" id="UP000626180"/>
    </source>
</evidence>
<evidence type="ECO:0000259" key="2">
    <source>
        <dbReference type="Pfam" id="PF25965"/>
    </source>
</evidence>
<accession>A0A2X2C584</accession>
<protein>
    <submittedName>
        <fullName evidence="4">Alginate biosynthesis protein Alg44</fullName>
    </submittedName>
    <submittedName>
        <fullName evidence="3">PilZ domain-containing protein</fullName>
    </submittedName>
</protein>
<proteinExistence type="predicted"/>
<organism evidence="4 5">
    <name type="scientific">Pseudomonas luteola</name>
    <dbReference type="NCBI Taxonomy" id="47886"/>
    <lineage>
        <taxon>Bacteria</taxon>
        <taxon>Pseudomonadati</taxon>
        <taxon>Pseudomonadota</taxon>
        <taxon>Gammaproteobacteria</taxon>
        <taxon>Pseudomonadales</taxon>
        <taxon>Pseudomonadaceae</taxon>
        <taxon>Pseudomonas</taxon>
    </lineage>
</organism>
<gene>
    <name evidence="3" type="ORF">IRZ65_06465</name>
    <name evidence="4" type="ORF">NCTC11842_01127</name>
</gene>
<dbReference type="GO" id="GO:0035438">
    <property type="term" value="F:cyclic-di-GMP binding"/>
    <property type="evidence" value="ECO:0007669"/>
    <property type="project" value="InterPro"/>
</dbReference>
<dbReference type="Proteomes" id="UP000626180">
    <property type="component" value="Unassembled WGS sequence"/>
</dbReference>
<feature type="domain" description="ALG44 beta-barrel" evidence="2">
    <location>
        <begin position="148"/>
        <end position="219"/>
    </location>
</feature>
<name>A0A2X2C584_PSELU</name>
<dbReference type="Proteomes" id="UP000250443">
    <property type="component" value="Unassembled WGS sequence"/>
</dbReference>
<reference evidence="3 6" key="2">
    <citation type="submission" date="2020-10" db="EMBL/GenBank/DDBJ databases">
        <title>Genome sequences of Pseudomonas isolates.</title>
        <authorList>
            <person name="Wessels L."/>
            <person name="Reich F."/>
            <person name="Hammerl J."/>
        </authorList>
    </citation>
    <scope>NUCLEOTIDE SEQUENCE [LARGE SCALE GENOMIC DNA]</scope>
    <source>
        <strain evidence="3 6">20-MO00624-0</strain>
    </source>
</reference>
<dbReference type="SUPFAM" id="SSF141371">
    <property type="entry name" value="PilZ domain-like"/>
    <property type="match status" value="1"/>
</dbReference>
<evidence type="ECO:0000313" key="4">
    <source>
        <dbReference type="EMBL" id="SPZ03772.1"/>
    </source>
</evidence>
<dbReference type="Pfam" id="PF07238">
    <property type="entry name" value="PilZ"/>
    <property type="match status" value="1"/>
</dbReference>
<dbReference type="RefSeq" id="WP_010795365.1">
    <property type="nucleotide sequence ID" value="NZ_CP069262.1"/>
</dbReference>
<dbReference type="InterPro" id="IPR009875">
    <property type="entry name" value="PilZ_domain"/>
</dbReference>
<dbReference type="EMBL" id="UAUF01000009">
    <property type="protein sequence ID" value="SPZ03772.1"/>
    <property type="molecule type" value="Genomic_DNA"/>
</dbReference>
<dbReference type="EMBL" id="JADMCD010000002">
    <property type="protein sequence ID" value="MBF8640318.1"/>
    <property type="molecule type" value="Genomic_DNA"/>
</dbReference>
<keyword evidence="6" id="KW-1185">Reference proteome</keyword>
<evidence type="ECO:0000313" key="3">
    <source>
        <dbReference type="EMBL" id="MBF8640318.1"/>
    </source>
</evidence>
<evidence type="ECO:0000313" key="5">
    <source>
        <dbReference type="Proteomes" id="UP000250443"/>
    </source>
</evidence>
<dbReference type="Gene3D" id="2.40.10.220">
    <property type="entry name" value="predicted glycosyltransferase like domains"/>
    <property type="match status" value="1"/>
</dbReference>
<dbReference type="AlphaFoldDB" id="A0A2X2C584"/>
<dbReference type="Pfam" id="PF25965">
    <property type="entry name" value="Beta-barrel_ALG44"/>
    <property type="match status" value="1"/>
</dbReference>
<reference evidence="4 5" key="1">
    <citation type="submission" date="2018-06" db="EMBL/GenBank/DDBJ databases">
        <authorList>
            <consortium name="Pathogen Informatics"/>
            <person name="Doyle S."/>
        </authorList>
    </citation>
    <scope>NUCLEOTIDE SEQUENCE [LARGE SCALE GENOMIC DNA]</scope>
    <source>
        <strain evidence="4 5">NCTC11842</strain>
    </source>
</reference>
<dbReference type="InterPro" id="IPR058834">
    <property type="entry name" value="Beta-barrel_ALG44"/>
</dbReference>
<feature type="domain" description="PilZ" evidence="1">
    <location>
        <begin position="10"/>
        <end position="110"/>
    </location>
</feature>
<evidence type="ECO:0000259" key="1">
    <source>
        <dbReference type="Pfam" id="PF07238"/>
    </source>
</evidence>
<sequence length="224" mass="24531">MSAPDTSSTQRQHLRVQLPARIRYQGAHREGMEHQLLELSIGGFSFISKSITARTGDNLKGKLLFSINSLSLAIDVTFEIKSVDRDTGRVGCAFYNLAPKELSALQYLIEAYRFNDDVTVSHMIDSAFAQKRLSRGAAGLIKESGTVPLIEGRFEFDEYHLVLPGSSVDFYLFDEQQPRSGIITSLTLEAAGATYVVIATIEPGTQIPVAYTGTPVKIFAASHA</sequence>